<dbReference type="InterPro" id="IPR050344">
    <property type="entry name" value="Peptidase_M1_aminopeptidases"/>
</dbReference>
<dbReference type="GO" id="GO:0005737">
    <property type="term" value="C:cytoplasm"/>
    <property type="evidence" value="ECO:0007669"/>
    <property type="project" value="TreeGrafter"/>
</dbReference>
<feature type="region of interest" description="Disordered" evidence="5">
    <location>
        <begin position="938"/>
        <end position="1011"/>
    </location>
</feature>
<gene>
    <name evidence="10" type="ORF">DdX_02889</name>
</gene>
<dbReference type="Gene3D" id="1.10.390.10">
    <property type="entry name" value="Neutral Protease Domain 2"/>
    <property type="match status" value="1"/>
</dbReference>
<dbReference type="SUPFAM" id="SSF55486">
    <property type="entry name" value="Metalloproteases ('zincins'), catalytic domain"/>
    <property type="match status" value="1"/>
</dbReference>
<keyword evidence="3" id="KW-0479">Metal-binding</keyword>
<dbReference type="InterPro" id="IPR024571">
    <property type="entry name" value="ERAP1-like_C_dom"/>
</dbReference>
<dbReference type="GO" id="GO:0043171">
    <property type="term" value="P:peptide catabolic process"/>
    <property type="evidence" value="ECO:0007669"/>
    <property type="project" value="TreeGrafter"/>
</dbReference>
<sequence>MSRSGGNRLAGCPMSSSLISTCSSHRRHAQQATLQRSSATAADELEPCLQFPPHGIQRNSLLSSSLTIPRPPPPLSPGRTINTSSLIRQKKDRLTTSLDSAALIREKHSDCVGKCVLCLFINAIFIFGVFLAFLIGHWASSSLTESFLGNEKQTTNTTHIVSNLTKANIISATNMSNSNSHPSRHNPGWTPQMHDSLALNTNANTNFGFHNINNNISDSITAPLIQYMKANAKHIRIPTIYEIYPPSIDEESSHYSSFIDGESLLQTVHRSHITKTPENSDGENTAIGLSGSTNQPLVPLPRNVLPSHYDIQLDFTEFSTKEHIRGNVTITLESFGNATDDELVFHAASNIFIHRIRLRESVKRHFQKDLVRVILNERLKRTWYNLEIEFRTKICQYELEGVHCIKATQLDKDNSTLIANIVGFSTKFEPCFARTFMPSWDEPRVKTTFNVSIRHPASSTSLTTNWAMDTSSAVVLTNTPPLVNAVGIAMDEDAEGTRTTRFATTPRMPIYLLAFAIGPWTPLELRTNRNMPLTIWVDSEDVLAVHFAANFSPVMFDRVEEDFGLRYPLNKMDFVVVNNFPVGGMENFGLIVFHSDTILLSVAPSVSSASEDEQQNLAVDRISEQYKIQKIITHEIVHQWFGNLVTMHDFEDLWLSEGFATYFVFDFLNEEHPHLTEIEYYQRLIELLHIQSSTSPMPLIRPLNNLDEINEMFDGVHLYTKGAVIVKMIKDLVGAFDFRAAVTRFLKMFAFKSVDRNTLWSCFPTNADHGAEQEKLSDIFQSWLFNEGMPEVIVSRNYEDQSIRLTQRPADQNRYVIYLNDGSSGENAADIGGTKRKHQRKRDSQQDKSSRSNSANVKVWHMDWDNFTASSMTSPETAQIGEQVFSQEKLLDSVTKSKPIDDITENFTSAISNLDTTSAPFDESYFTTFPSAPIFNSKRKPNEWNSGKRGSKRRRLNIQKPQHHHRAWHSAKYEKKTLETPVKVPKGGENSSNKVPVFSRPSGHYAETRDKDSSTQIWLENADDEGIGGRSRQERAEPWMSSKSQLWWIPFSYSFGNTRSTKGQTIRQFWLKNDTIRFVDVGLSADQYFLANPHWIYPYKVNYDVDNWKMLITQLHKNHLEIPVMSRLQLLVDAETYLKQSGVTHLYVHFLSYLKAETELGILLTGLDSIYSLVDLHSASTIVGPLLLQFAPIIQQIDRMLEATMADPELAALWLLSPHRLAKLYQLRCLANLGTCENDKQVTQWLSFPTALDGEHHQQITAICNFLFSQAGPSEIALLMGLLRQKSTQWSVTIQLATCVRDETLIRSAVEQILRTRNAAVFASALKGSYSIQYNRKFREIFWRGIANMSINERQILFAVNTGKPDRIARILLHSVRGLDELNQVESLLHQWPDQLRVHFKYLRRKLEWVHGRAREQIHRGNRRANAHGEDIPLLLFVSFDLSMDTKNKFGLAKTSHKHKM</sequence>
<feature type="transmembrane region" description="Helical" evidence="6">
    <location>
        <begin position="115"/>
        <end position="139"/>
    </location>
</feature>
<dbReference type="InterPro" id="IPR042097">
    <property type="entry name" value="Aminopeptidase_N-like_N_sf"/>
</dbReference>
<evidence type="ECO:0000259" key="7">
    <source>
        <dbReference type="Pfam" id="PF01433"/>
    </source>
</evidence>
<dbReference type="GO" id="GO:0006508">
    <property type="term" value="P:proteolysis"/>
    <property type="evidence" value="ECO:0007669"/>
    <property type="project" value="TreeGrafter"/>
</dbReference>
<evidence type="ECO:0000313" key="10">
    <source>
        <dbReference type="EMBL" id="KAI1726189.1"/>
    </source>
</evidence>
<feature type="domain" description="Aminopeptidase N-like N-terminal" evidence="9">
    <location>
        <begin position="306"/>
        <end position="512"/>
    </location>
</feature>
<evidence type="ECO:0000259" key="8">
    <source>
        <dbReference type="Pfam" id="PF11838"/>
    </source>
</evidence>
<dbReference type="Gene3D" id="2.60.40.1730">
    <property type="entry name" value="tricorn interacting facor f3 domain"/>
    <property type="match status" value="1"/>
</dbReference>
<feature type="region of interest" description="Disordered" evidence="5">
    <location>
        <begin position="274"/>
        <end position="294"/>
    </location>
</feature>
<feature type="binding site" evidence="3">
    <location>
        <position position="634"/>
    </location>
    <ligand>
        <name>Zn(2+)</name>
        <dbReference type="ChEBI" id="CHEBI:29105"/>
        <note>catalytic</note>
    </ligand>
</feature>
<dbReference type="InterPro" id="IPR027268">
    <property type="entry name" value="Peptidase_M4/M1_CTD_sf"/>
</dbReference>
<dbReference type="SUPFAM" id="SSF63737">
    <property type="entry name" value="Leukotriene A4 hydrolase N-terminal domain"/>
    <property type="match status" value="1"/>
</dbReference>
<feature type="binding site" evidence="3">
    <location>
        <position position="657"/>
    </location>
    <ligand>
        <name>Zn(2+)</name>
        <dbReference type="ChEBI" id="CHEBI:29105"/>
        <note>catalytic</note>
    </ligand>
</feature>
<keyword evidence="6" id="KW-1133">Transmembrane helix</keyword>
<organism evidence="10 11">
    <name type="scientific">Ditylenchus destructor</name>
    <dbReference type="NCBI Taxonomy" id="166010"/>
    <lineage>
        <taxon>Eukaryota</taxon>
        <taxon>Metazoa</taxon>
        <taxon>Ecdysozoa</taxon>
        <taxon>Nematoda</taxon>
        <taxon>Chromadorea</taxon>
        <taxon>Rhabditida</taxon>
        <taxon>Tylenchina</taxon>
        <taxon>Tylenchomorpha</taxon>
        <taxon>Sphaerularioidea</taxon>
        <taxon>Anguinidae</taxon>
        <taxon>Anguininae</taxon>
        <taxon>Ditylenchus</taxon>
    </lineage>
</organism>
<comment type="cofactor">
    <cofactor evidence="3">
        <name>Zn(2+)</name>
        <dbReference type="ChEBI" id="CHEBI:29105"/>
    </cofactor>
    <text evidence="3">Binds 1 zinc ion per subunit.</text>
</comment>
<keyword evidence="11" id="KW-1185">Reference proteome</keyword>
<dbReference type="GO" id="GO:0042277">
    <property type="term" value="F:peptide binding"/>
    <property type="evidence" value="ECO:0007669"/>
    <property type="project" value="TreeGrafter"/>
</dbReference>
<feature type="compositionally biased region" description="Basic residues" evidence="5">
    <location>
        <begin position="949"/>
        <end position="969"/>
    </location>
</feature>
<evidence type="ECO:0000256" key="3">
    <source>
        <dbReference type="PIRSR" id="PIRSR634016-3"/>
    </source>
</evidence>
<comment type="similarity">
    <text evidence="1">Belongs to the peptidase M1 family.</text>
</comment>
<dbReference type="PANTHER" id="PTHR11533:SF21">
    <property type="entry name" value="AMINOPEPTIDASE"/>
    <property type="match status" value="1"/>
</dbReference>
<dbReference type="GO" id="GO:0005615">
    <property type="term" value="C:extracellular space"/>
    <property type="evidence" value="ECO:0007669"/>
    <property type="project" value="TreeGrafter"/>
</dbReference>
<keyword evidence="6" id="KW-0472">Membrane</keyword>
<reference evidence="10" key="1">
    <citation type="submission" date="2022-01" db="EMBL/GenBank/DDBJ databases">
        <title>Genome Sequence Resource for Two Populations of Ditylenchus destructor, the Migratory Endoparasitic Phytonematode.</title>
        <authorList>
            <person name="Zhang H."/>
            <person name="Lin R."/>
            <person name="Xie B."/>
        </authorList>
    </citation>
    <scope>NUCLEOTIDE SEQUENCE</scope>
    <source>
        <strain evidence="10">BazhouSP</strain>
    </source>
</reference>
<protein>
    <submittedName>
        <fullName evidence="10">Peptidase family m1 domain-containing protein</fullName>
    </submittedName>
</protein>
<evidence type="ECO:0000313" key="11">
    <source>
        <dbReference type="Proteomes" id="UP001201812"/>
    </source>
</evidence>
<dbReference type="GO" id="GO:0008270">
    <property type="term" value="F:zinc ion binding"/>
    <property type="evidence" value="ECO:0007669"/>
    <property type="project" value="InterPro"/>
</dbReference>
<evidence type="ECO:0000256" key="6">
    <source>
        <dbReference type="SAM" id="Phobius"/>
    </source>
</evidence>
<feature type="active site" description="Proton acceptor" evidence="2">
    <location>
        <position position="635"/>
    </location>
</feature>
<evidence type="ECO:0000259" key="9">
    <source>
        <dbReference type="Pfam" id="PF17900"/>
    </source>
</evidence>
<accession>A0AAD4NC25</accession>
<keyword evidence="3" id="KW-0862">Zinc</keyword>
<proteinExistence type="inferred from homology"/>
<dbReference type="GO" id="GO:0070006">
    <property type="term" value="F:metalloaminopeptidase activity"/>
    <property type="evidence" value="ECO:0007669"/>
    <property type="project" value="TreeGrafter"/>
</dbReference>
<feature type="domain" description="Peptidase M1 membrane alanine aminopeptidase" evidence="7">
    <location>
        <begin position="547"/>
        <end position="783"/>
    </location>
</feature>
<feature type="compositionally biased region" description="Polar residues" evidence="5">
    <location>
        <begin position="274"/>
        <end position="283"/>
    </location>
</feature>
<dbReference type="EMBL" id="JAKKPZ010000002">
    <property type="protein sequence ID" value="KAI1726189.1"/>
    <property type="molecule type" value="Genomic_DNA"/>
</dbReference>
<dbReference type="InterPro" id="IPR034016">
    <property type="entry name" value="M1_APN-typ"/>
</dbReference>
<evidence type="ECO:0000256" key="5">
    <source>
        <dbReference type="SAM" id="MobiDB-lite"/>
    </source>
</evidence>
<feature type="site" description="Transition state stabilizer" evidence="4">
    <location>
        <position position="719"/>
    </location>
</feature>
<dbReference type="InterPro" id="IPR045357">
    <property type="entry name" value="Aminopeptidase_N-like_N"/>
</dbReference>
<dbReference type="InterPro" id="IPR014782">
    <property type="entry name" value="Peptidase_M1_dom"/>
</dbReference>
<dbReference type="Gene3D" id="1.25.50.20">
    <property type="match status" value="1"/>
</dbReference>
<feature type="binding site" evidence="3">
    <location>
        <position position="638"/>
    </location>
    <ligand>
        <name>Zn(2+)</name>
        <dbReference type="ChEBI" id="CHEBI:29105"/>
        <note>catalytic</note>
    </ligand>
</feature>
<keyword evidence="6" id="KW-0812">Transmembrane</keyword>
<dbReference type="CDD" id="cd09601">
    <property type="entry name" value="M1_APN-Q_like"/>
    <property type="match status" value="1"/>
</dbReference>
<dbReference type="PANTHER" id="PTHR11533">
    <property type="entry name" value="PROTEASE M1 ZINC METALLOPROTEASE"/>
    <property type="match status" value="1"/>
</dbReference>
<name>A0AAD4NC25_9BILA</name>
<comment type="caution">
    <text evidence="10">The sequence shown here is derived from an EMBL/GenBank/DDBJ whole genome shotgun (WGS) entry which is preliminary data.</text>
</comment>
<dbReference type="Gene3D" id="2.60.40.1910">
    <property type="match status" value="1"/>
</dbReference>
<feature type="region of interest" description="Disordered" evidence="5">
    <location>
        <begin position="827"/>
        <end position="855"/>
    </location>
</feature>
<dbReference type="GO" id="GO:0016020">
    <property type="term" value="C:membrane"/>
    <property type="evidence" value="ECO:0007669"/>
    <property type="project" value="TreeGrafter"/>
</dbReference>
<feature type="domain" description="ERAP1-like C-terminal" evidence="8">
    <location>
        <begin position="1089"/>
        <end position="1343"/>
    </location>
</feature>
<evidence type="ECO:0000256" key="4">
    <source>
        <dbReference type="PIRSR" id="PIRSR634016-4"/>
    </source>
</evidence>
<evidence type="ECO:0000256" key="2">
    <source>
        <dbReference type="PIRSR" id="PIRSR634016-1"/>
    </source>
</evidence>
<dbReference type="Pfam" id="PF01433">
    <property type="entry name" value="Peptidase_M1"/>
    <property type="match status" value="1"/>
</dbReference>
<dbReference type="Proteomes" id="UP001201812">
    <property type="component" value="Unassembled WGS sequence"/>
</dbReference>
<dbReference type="Pfam" id="PF11838">
    <property type="entry name" value="ERAP1_C"/>
    <property type="match status" value="1"/>
</dbReference>
<evidence type="ECO:0000256" key="1">
    <source>
        <dbReference type="ARBA" id="ARBA00010136"/>
    </source>
</evidence>
<dbReference type="Pfam" id="PF17900">
    <property type="entry name" value="Peptidase_M1_N"/>
    <property type="match status" value="1"/>
</dbReference>